<dbReference type="Proteomes" id="UP000004980">
    <property type="component" value="Unassembled WGS sequence"/>
</dbReference>
<evidence type="ECO:0000313" key="2">
    <source>
        <dbReference type="Proteomes" id="UP000004980"/>
    </source>
</evidence>
<name>A0ABN0FLA6_9BURK</name>
<dbReference type="SUPFAM" id="SSF160272">
    <property type="entry name" value="Shew3726-like"/>
    <property type="match status" value="1"/>
</dbReference>
<sequence>MLKESKPVATLTDDGKKVNFTVDIRGARITCAISREALETWFWLTPAAGPDKVLKAYIDGASRISAVATRKALRSGKPAQVVILEARDFESA</sequence>
<dbReference type="EMBL" id="AKAU01000098">
    <property type="protein sequence ID" value="EIM99504.1"/>
    <property type="molecule type" value="Genomic_DNA"/>
</dbReference>
<evidence type="ECO:0000313" key="1">
    <source>
        <dbReference type="EMBL" id="EIM99504.1"/>
    </source>
</evidence>
<organism evidence="1 2">
    <name type="scientific">Paraburkholderia hospita</name>
    <dbReference type="NCBI Taxonomy" id="169430"/>
    <lineage>
        <taxon>Bacteria</taxon>
        <taxon>Pseudomonadati</taxon>
        <taxon>Pseudomonadota</taxon>
        <taxon>Betaproteobacteria</taxon>
        <taxon>Burkholderiales</taxon>
        <taxon>Burkholderiaceae</taxon>
        <taxon>Paraburkholderia</taxon>
    </lineage>
</organism>
<evidence type="ECO:0008006" key="3">
    <source>
        <dbReference type="Google" id="ProtNLM"/>
    </source>
</evidence>
<accession>A0ABN0FLA6</accession>
<dbReference type="RefSeq" id="WP_007583498.1">
    <property type="nucleotide sequence ID" value="NZ_AKAU01000098.1"/>
</dbReference>
<dbReference type="Pfam" id="PF07369">
    <property type="entry name" value="DUF1488"/>
    <property type="match status" value="1"/>
</dbReference>
<dbReference type="InterPro" id="IPR009962">
    <property type="entry name" value="DUF1488"/>
</dbReference>
<proteinExistence type="predicted"/>
<keyword evidence="2" id="KW-1185">Reference proteome</keyword>
<dbReference type="InterPro" id="IPR036692">
    <property type="entry name" value="Shew3726-like_sf"/>
</dbReference>
<protein>
    <recommendedName>
        <fullName evidence="3">DUF1488 domain-containing protein</fullName>
    </recommendedName>
</protein>
<comment type="caution">
    <text evidence="1">The sequence shown here is derived from an EMBL/GenBank/DDBJ whole genome shotgun (WGS) entry which is preliminary data.</text>
</comment>
<gene>
    <name evidence="1" type="ORF">WQE_18669</name>
</gene>
<reference evidence="1 2" key="1">
    <citation type="journal article" date="2012" name="J. Bacteriol.">
        <title>Draft Genome Sequence of the Soil Bacterium Burkholderia terrae Strain BS001, Which Interacts with Fungal Surface Structures.</title>
        <authorList>
            <person name="Nazir R."/>
            <person name="Hansen M.A."/>
            <person name="Sorensen S."/>
            <person name="van Elsas J.D."/>
        </authorList>
    </citation>
    <scope>NUCLEOTIDE SEQUENCE [LARGE SCALE GENOMIC DNA]</scope>
    <source>
        <strain evidence="1 2">BS001</strain>
    </source>
</reference>